<comment type="caution">
    <text evidence="1">The sequence shown here is derived from an EMBL/GenBank/DDBJ whole genome shotgun (WGS) entry which is preliminary data.</text>
</comment>
<keyword evidence="2" id="KW-1185">Reference proteome</keyword>
<reference evidence="1" key="1">
    <citation type="thesis" date="2021" institute="BYU ScholarsArchive" country="Provo, UT, USA">
        <title>Applications of and Algorithms for Genome Assembly and Genomic Analyses with an Emphasis on Marine Teleosts.</title>
        <authorList>
            <person name="Pickett B.D."/>
        </authorList>
    </citation>
    <scope>NUCLEOTIDE SEQUENCE</scope>
    <source>
        <strain evidence="1">HI-2016</strain>
    </source>
</reference>
<protein>
    <submittedName>
        <fullName evidence="1">Uncharacterized protein</fullName>
    </submittedName>
</protein>
<accession>A0A8T2PCF2</accession>
<gene>
    <name evidence="1" type="ORF">JZ751_026577</name>
</gene>
<evidence type="ECO:0000313" key="1">
    <source>
        <dbReference type="EMBL" id="KAG9350224.1"/>
    </source>
</evidence>
<evidence type="ECO:0000313" key="2">
    <source>
        <dbReference type="Proteomes" id="UP000824540"/>
    </source>
</evidence>
<name>A0A8T2PCF2_9TELE</name>
<dbReference type="Proteomes" id="UP000824540">
    <property type="component" value="Unassembled WGS sequence"/>
</dbReference>
<organism evidence="1 2">
    <name type="scientific">Albula glossodonta</name>
    <name type="common">roundjaw bonefish</name>
    <dbReference type="NCBI Taxonomy" id="121402"/>
    <lineage>
        <taxon>Eukaryota</taxon>
        <taxon>Metazoa</taxon>
        <taxon>Chordata</taxon>
        <taxon>Craniata</taxon>
        <taxon>Vertebrata</taxon>
        <taxon>Euteleostomi</taxon>
        <taxon>Actinopterygii</taxon>
        <taxon>Neopterygii</taxon>
        <taxon>Teleostei</taxon>
        <taxon>Albuliformes</taxon>
        <taxon>Albulidae</taxon>
        <taxon>Albula</taxon>
    </lineage>
</organism>
<dbReference type="EMBL" id="JAFBMS010000008">
    <property type="protein sequence ID" value="KAG9350224.1"/>
    <property type="molecule type" value="Genomic_DNA"/>
</dbReference>
<proteinExistence type="predicted"/>
<sequence length="105" mass="10829">MCIAGGGEGEKGDCPCVFPGQASGALFSGTGCACRACSRLGHLWAGLILTKPGGVLGDGLFKAPCVRSRKPCPVLFGSRAQPDGKVFYEYGSAAPLRHTVDADRQ</sequence>
<dbReference type="AlphaFoldDB" id="A0A8T2PCF2"/>